<dbReference type="InterPro" id="IPR036740">
    <property type="entry name" value="tRNA_intron_Endonuc_N_sf"/>
</dbReference>
<name>T1AFV5_9ZZZZ</name>
<reference evidence="3" key="2">
    <citation type="journal article" date="2014" name="ISME J.">
        <title>Microbial stratification in low pH oxic and suboxic macroscopic growths along an acid mine drainage.</title>
        <authorList>
            <person name="Mendez-Garcia C."/>
            <person name="Mesa V."/>
            <person name="Sprenger R.R."/>
            <person name="Richter M."/>
            <person name="Diez M.S."/>
            <person name="Solano J."/>
            <person name="Bargiela R."/>
            <person name="Golyshina O.V."/>
            <person name="Manteca A."/>
            <person name="Ramos J.L."/>
            <person name="Gallego J.R."/>
            <person name="Llorente I."/>
            <person name="Martins Dos Santos V.A."/>
            <person name="Jensen O.N."/>
            <person name="Pelaez A.I."/>
            <person name="Sanchez J."/>
            <person name="Ferrer M."/>
        </authorList>
    </citation>
    <scope>NUCLEOTIDE SEQUENCE</scope>
</reference>
<keyword evidence="3" id="KW-0540">Nuclease</keyword>
<dbReference type="Gene3D" id="3.40.1350.10">
    <property type="match status" value="1"/>
</dbReference>
<dbReference type="GO" id="GO:0000213">
    <property type="term" value="F:tRNA-intron lyase activity"/>
    <property type="evidence" value="ECO:0007669"/>
    <property type="project" value="InterPro"/>
</dbReference>
<sequence>MRRPSPRGALPARRLGTPAEAWLSHDRIVVFDERAVDELGRSLAYGSKLGDRLELSLIEGAYLADSGQILLRDGASRRAVSRERLHRRARRLDPHFDERLVAYTALRGRGLVVKTGFKYGAHFRAYPRSPEHSHARYLLRAVRD</sequence>
<dbReference type="InterPro" id="IPR036167">
    <property type="entry name" value="tRNA_intron_Endo_cat-like_sf"/>
</dbReference>
<dbReference type="SUPFAM" id="SSF53032">
    <property type="entry name" value="tRNA-intron endonuclease catalytic domain-like"/>
    <property type="match status" value="1"/>
</dbReference>
<keyword evidence="3" id="KW-0378">Hydrolase</keyword>
<dbReference type="Pfam" id="PF01974">
    <property type="entry name" value="tRNA_int_endo"/>
    <property type="match status" value="1"/>
</dbReference>
<keyword evidence="3" id="KW-0255">Endonuclease</keyword>
<dbReference type="GO" id="GO:0005737">
    <property type="term" value="C:cytoplasm"/>
    <property type="evidence" value="ECO:0007669"/>
    <property type="project" value="TreeGrafter"/>
</dbReference>
<dbReference type="InterPro" id="IPR006676">
    <property type="entry name" value="tRNA_splic"/>
</dbReference>
<organism evidence="3">
    <name type="scientific">mine drainage metagenome</name>
    <dbReference type="NCBI Taxonomy" id="410659"/>
    <lineage>
        <taxon>unclassified sequences</taxon>
        <taxon>metagenomes</taxon>
        <taxon>ecological metagenomes</taxon>
    </lineage>
</organism>
<dbReference type="InterPro" id="IPR011856">
    <property type="entry name" value="tRNA_endonuc-like_dom_sf"/>
</dbReference>
<evidence type="ECO:0000259" key="2">
    <source>
        <dbReference type="Pfam" id="PF02778"/>
    </source>
</evidence>
<feature type="non-terminal residue" evidence="3">
    <location>
        <position position="144"/>
    </location>
</feature>
<gene>
    <name evidence="3" type="ORF">B2A_10905</name>
</gene>
<feature type="domain" description="tRNA intron endonuclease N-terminal" evidence="2">
    <location>
        <begin position="20"/>
        <end position="74"/>
    </location>
</feature>
<dbReference type="InterPro" id="IPR006677">
    <property type="entry name" value="tRNA_intron_Endonuc_cat-like"/>
</dbReference>
<dbReference type="CDD" id="cd22363">
    <property type="entry name" value="tRNA-intron_lyase_C"/>
    <property type="match status" value="1"/>
</dbReference>
<protein>
    <submittedName>
        <fullName evidence="3">tRNA-splicing endonuclease subunit alpha</fullName>
    </submittedName>
</protein>
<dbReference type="Gene3D" id="3.40.1170.20">
    <property type="entry name" value="tRNA intron endonuclease, N-terminal domain"/>
    <property type="match status" value="1"/>
</dbReference>
<evidence type="ECO:0000259" key="1">
    <source>
        <dbReference type="Pfam" id="PF01974"/>
    </source>
</evidence>
<dbReference type="GO" id="GO:0003676">
    <property type="term" value="F:nucleic acid binding"/>
    <property type="evidence" value="ECO:0007669"/>
    <property type="project" value="InterPro"/>
</dbReference>
<reference evidence="3" key="1">
    <citation type="submission" date="2013-08" db="EMBL/GenBank/DDBJ databases">
        <authorList>
            <person name="Mendez C."/>
            <person name="Richter M."/>
            <person name="Ferrer M."/>
            <person name="Sanchez J."/>
        </authorList>
    </citation>
    <scope>NUCLEOTIDE SEQUENCE</scope>
</reference>
<proteinExistence type="predicted"/>
<evidence type="ECO:0000313" key="3">
    <source>
        <dbReference type="EMBL" id="EQD40810.1"/>
    </source>
</evidence>
<dbReference type="GO" id="GO:0005634">
    <property type="term" value="C:nucleus"/>
    <property type="evidence" value="ECO:0007669"/>
    <property type="project" value="UniProtKB-ARBA"/>
</dbReference>
<dbReference type="Pfam" id="PF02778">
    <property type="entry name" value="tRNA_int_endo_N"/>
    <property type="match status" value="1"/>
</dbReference>
<feature type="domain" description="tRNA intron endonuclease catalytic" evidence="1">
    <location>
        <begin position="96"/>
        <end position="143"/>
    </location>
</feature>
<dbReference type="EMBL" id="AUZZ01007852">
    <property type="protein sequence ID" value="EQD40810.1"/>
    <property type="molecule type" value="Genomic_DNA"/>
</dbReference>
<dbReference type="NCBIfam" id="TIGR00324">
    <property type="entry name" value="endA"/>
    <property type="match status" value="1"/>
</dbReference>
<dbReference type="GO" id="GO:0006388">
    <property type="term" value="P:tRNA splicing, via endonucleolytic cleavage and ligation"/>
    <property type="evidence" value="ECO:0007669"/>
    <property type="project" value="InterPro"/>
</dbReference>
<accession>T1AFV5</accession>
<dbReference type="AlphaFoldDB" id="T1AFV5"/>
<comment type="caution">
    <text evidence="3">The sequence shown here is derived from an EMBL/GenBank/DDBJ whole genome shotgun (WGS) entry which is preliminary data.</text>
</comment>
<dbReference type="SUPFAM" id="SSF55267">
    <property type="entry name" value="tRNA-intron endonuclease N-terminal domain-like"/>
    <property type="match status" value="1"/>
</dbReference>
<dbReference type="PANTHER" id="PTHR21227:SF0">
    <property type="entry name" value="TRNA-SPLICING ENDONUCLEASE SUBUNIT SEN2"/>
    <property type="match status" value="1"/>
</dbReference>
<dbReference type="PANTHER" id="PTHR21227">
    <property type="entry name" value="TRNA-SPLICING ENDONUCLEASE SUBUNIT SEN2"/>
    <property type="match status" value="1"/>
</dbReference>
<dbReference type="InterPro" id="IPR006678">
    <property type="entry name" value="tRNA_intron_Endonuc_N"/>
</dbReference>